<keyword evidence="8" id="KW-1185">Reference proteome</keyword>
<dbReference type="PANTHER" id="PTHR13789">
    <property type="entry name" value="MONOOXYGENASE"/>
    <property type="match status" value="1"/>
</dbReference>
<dbReference type="InterPro" id="IPR002938">
    <property type="entry name" value="FAD-bd"/>
</dbReference>
<evidence type="ECO:0000256" key="4">
    <source>
        <dbReference type="ARBA" id="ARBA00023002"/>
    </source>
</evidence>
<comment type="cofactor">
    <cofactor evidence="1">
        <name>FAD</name>
        <dbReference type="ChEBI" id="CHEBI:57692"/>
    </cofactor>
</comment>
<dbReference type="Proteomes" id="UP000094472">
    <property type="component" value="Unassembled WGS sequence"/>
</dbReference>
<keyword evidence="5" id="KW-0503">Monooxygenase</keyword>
<dbReference type="STRING" id="1774969.AUC69_03080"/>
<keyword evidence="4" id="KW-0560">Oxidoreductase</keyword>
<protein>
    <recommendedName>
        <fullName evidence="6">FAD-binding domain-containing protein</fullName>
    </recommendedName>
</protein>
<evidence type="ECO:0000259" key="6">
    <source>
        <dbReference type="Pfam" id="PF01494"/>
    </source>
</evidence>
<proteinExistence type="predicted"/>
<dbReference type="AlphaFoldDB" id="A0A1E3VMR2"/>
<evidence type="ECO:0000313" key="7">
    <source>
        <dbReference type="EMBL" id="ODR94809.1"/>
    </source>
</evidence>
<evidence type="ECO:0000256" key="5">
    <source>
        <dbReference type="ARBA" id="ARBA00023033"/>
    </source>
</evidence>
<evidence type="ECO:0000313" key="8">
    <source>
        <dbReference type="Proteomes" id="UP000094472"/>
    </source>
</evidence>
<feature type="domain" description="FAD-binding" evidence="6">
    <location>
        <begin position="70"/>
        <end position="261"/>
    </location>
</feature>
<dbReference type="SUPFAM" id="SSF51905">
    <property type="entry name" value="FAD/NAD(P)-binding domain"/>
    <property type="match status" value="1"/>
</dbReference>
<evidence type="ECO:0000256" key="3">
    <source>
        <dbReference type="ARBA" id="ARBA00022827"/>
    </source>
</evidence>
<keyword evidence="3" id="KW-0274">FAD</keyword>
<organism evidence="7 8">
    <name type="scientific">Methyloceanibacter superfactus</name>
    <dbReference type="NCBI Taxonomy" id="1774969"/>
    <lineage>
        <taxon>Bacteria</taxon>
        <taxon>Pseudomonadati</taxon>
        <taxon>Pseudomonadota</taxon>
        <taxon>Alphaproteobacteria</taxon>
        <taxon>Hyphomicrobiales</taxon>
        <taxon>Hyphomicrobiaceae</taxon>
        <taxon>Methyloceanibacter</taxon>
    </lineage>
</organism>
<dbReference type="PRINTS" id="PR00420">
    <property type="entry name" value="RNGMNOXGNASE"/>
</dbReference>
<gene>
    <name evidence="7" type="ORF">AUC69_03080</name>
</gene>
<comment type="caution">
    <text evidence="7">The sequence shown here is derived from an EMBL/GenBank/DDBJ whole genome shotgun (WGS) entry which is preliminary data.</text>
</comment>
<dbReference type="EMBL" id="LPWF01000035">
    <property type="protein sequence ID" value="ODR94809.1"/>
    <property type="molecule type" value="Genomic_DNA"/>
</dbReference>
<dbReference type="PANTHER" id="PTHR13789:SF318">
    <property type="entry name" value="GERANYLGERANYL DIPHOSPHATE REDUCTASE"/>
    <property type="match status" value="1"/>
</dbReference>
<reference evidence="7 8" key="1">
    <citation type="journal article" date="2016" name="Environ. Microbiol.">
        <title>New Methyloceanibacter diversity from North Sea sediments includes methanotroph containing solely the soluble methane monooxygenase.</title>
        <authorList>
            <person name="Vekeman B."/>
            <person name="Kerckhof F.M."/>
            <person name="Cremers G."/>
            <person name="de Vos P."/>
            <person name="Vandamme P."/>
            <person name="Boon N."/>
            <person name="Op den Camp H.J."/>
            <person name="Heylen K."/>
        </authorList>
    </citation>
    <scope>NUCLEOTIDE SEQUENCE [LARGE SCALE GENOMIC DNA]</scope>
    <source>
        <strain evidence="7 8">R-67175</strain>
    </source>
</reference>
<dbReference type="InterPro" id="IPR050493">
    <property type="entry name" value="FAD-dep_Monooxygenase_BioMet"/>
</dbReference>
<evidence type="ECO:0000256" key="2">
    <source>
        <dbReference type="ARBA" id="ARBA00022630"/>
    </source>
</evidence>
<dbReference type="Pfam" id="PF01494">
    <property type="entry name" value="FAD_binding_3"/>
    <property type="match status" value="1"/>
</dbReference>
<evidence type="ECO:0000256" key="1">
    <source>
        <dbReference type="ARBA" id="ARBA00001974"/>
    </source>
</evidence>
<dbReference type="SUPFAM" id="SSF54373">
    <property type="entry name" value="FAD-linked reductases, C-terminal domain"/>
    <property type="match status" value="1"/>
</dbReference>
<dbReference type="GO" id="GO:0004497">
    <property type="term" value="F:monooxygenase activity"/>
    <property type="evidence" value="ECO:0007669"/>
    <property type="project" value="UniProtKB-KW"/>
</dbReference>
<sequence>MPLKPQAETRYGAPYISLHRADLHAGLLSVAKTLQAVELRPGFDLAQIEPGEKTIAARRIGGPGAEGSALIGADGLWSVVRKTVAPGATLSFSGATAYRGMLPMGDLPSPFADPVVGLWLGPKAHLVHYPVRGGEALNIVAVTEGGQEVQGWNQSGDAASLLSGFTRWCKESKSLLERVQAWRRWSLYRLPPLPYWSGGAITLLGDAAHPVLPFLAQGAGLAIEDAVTLAETLAAEPNEPAAAFHRYEVLRRPRATRLQQQSKRFGWLYHLRGPRGSPATSRFTPQRRDGTREIRLALRRNLAGSGGNAVFRAARILSP</sequence>
<dbReference type="GO" id="GO:0071949">
    <property type="term" value="F:FAD binding"/>
    <property type="evidence" value="ECO:0007669"/>
    <property type="project" value="InterPro"/>
</dbReference>
<keyword evidence="2" id="KW-0285">Flavoprotein</keyword>
<accession>A0A1E3VMR2</accession>
<dbReference type="Gene3D" id="3.50.50.60">
    <property type="entry name" value="FAD/NAD(P)-binding domain"/>
    <property type="match status" value="1"/>
</dbReference>
<name>A0A1E3VMR2_9HYPH</name>
<dbReference type="InterPro" id="IPR036188">
    <property type="entry name" value="FAD/NAD-bd_sf"/>
</dbReference>